<dbReference type="InterPro" id="IPR052340">
    <property type="entry name" value="RNase_Y/CdgJ"/>
</dbReference>
<dbReference type="Pfam" id="PF08668">
    <property type="entry name" value="HDOD"/>
    <property type="match status" value="1"/>
</dbReference>
<dbReference type="InterPro" id="IPR014710">
    <property type="entry name" value="RmlC-like_jellyroll"/>
</dbReference>
<dbReference type="AlphaFoldDB" id="A0A9J6RNA0"/>
<dbReference type="Gene3D" id="1.10.3210.10">
    <property type="entry name" value="Hypothetical protein af1432"/>
    <property type="match status" value="1"/>
</dbReference>
<dbReference type="InterPro" id="IPR013976">
    <property type="entry name" value="HDOD"/>
</dbReference>
<comment type="caution">
    <text evidence="3">The sequence shown here is derived from an EMBL/GenBank/DDBJ whole genome shotgun (WGS) entry which is preliminary data.</text>
</comment>
<proteinExistence type="predicted"/>
<dbReference type="RefSeq" id="WP_258331801.1">
    <property type="nucleotide sequence ID" value="NZ_JAPTGG010000008.1"/>
</dbReference>
<evidence type="ECO:0000313" key="4">
    <source>
        <dbReference type="Proteomes" id="UP001069090"/>
    </source>
</evidence>
<keyword evidence="4" id="KW-1185">Reference proteome</keyword>
<sequence>MTNEQTLAIFRRYTLLSSLDETLFNSLCKSIEIREATAGTTLFKQHSNDTLEYFLVSGSVTLSNDKQPPKIIEAGLPNSNHPLSPSKPRQHSATCNGLVQYFTLPSSVIHLLQEKRKRQSDAVTHMAYSSDCSHEALYKHFEHELSRGYFVIPSFPETAINIRLAIEQPDCDINQVVNLAHSDPGISAKLIKTANSVLYKGVSSCDNITNAVMRLGLSTTKQLVTSFAILSLFESDSPLLKQQMELARKKSILVASYAFVLAEKIPSLNSEEAMLASLLHQIGKIIILSYAEQHPKFDQQPLQLALAIHQLSSHAGKLALEAWGFSQQLITVVAESNQTLRQNPKAIDYCDLIILCKLLALGNDEQQPQPLSSLPAWQKIQQQLQQQTIGELINEQQQRLAEVRSLFI</sequence>
<feature type="domain" description="HDOD" evidence="2">
    <location>
        <begin position="152"/>
        <end position="339"/>
    </location>
</feature>
<evidence type="ECO:0000313" key="3">
    <source>
        <dbReference type="EMBL" id="MCZ0865656.1"/>
    </source>
</evidence>
<dbReference type="SUPFAM" id="SSF109604">
    <property type="entry name" value="HD-domain/PDEase-like"/>
    <property type="match status" value="1"/>
</dbReference>
<name>A0A9J6RNA0_9GAMM</name>
<dbReference type="EMBL" id="JAPTGG010000008">
    <property type="protein sequence ID" value="MCZ0865656.1"/>
    <property type="molecule type" value="Genomic_DNA"/>
</dbReference>
<accession>A0A9J6RNA0</accession>
<evidence type="ECO:0000259" key="1">
    <source>
        <dbReference type="PROSITE" id="PS50042"/>
    </source>
</evidence>
<protein>
    <submittedName>
        <fullName evidence="3">HDOD domain-containing protein</fullName>
    </submittedName>
</protein>
<dbReference type="PANTHER" id="PTHR33525:SF3">
    <property type="entry name" value="RIBONUCLEASE Y"/>
    <property type="match status" value="1"/>
</dbReference>
<dbReference type="Proteomes" id="UP001069090">
    <property type="component" value="Unassembled WGS sequence"/>
</dbReference>
<dbReference type="InterPro" id="IPR018490">
    <property type="entry name" value="cNMP-bd_dom_sf"/>
</dbReference>
<dbReference type="PROSITE" id="PS50042">
    <property type="entry name" value="CNMP_BINDING_3"/>
    <property type="match status" value="1"/>
</dbReference>
<dbReference type="SUPFAM" id="SSF51206">
    <property type="entry name" value="cAMP-binding domain-like"/>
    <property type="match status" value="1"/>
</dbReference>
<organism evidence="3 4">
    <name type="scientific">Dasania phycosphaerae</name>
    <dbReference type="NCBI Taxonomy" id="2950436"/>
    <lineage>
        <taxon>Bacteria</taxon>
        <taxon>Pseudomonadati</taxon>
        <taxon>Pseudomonadota</taxon>
        <taxon>Gammaproteobacteria</taxon>
        <taxon>Cellvibrionales</taxon>
        <taxon>Spongiibacteraceae</taxon>
        <taxon>Dasania</taxon>
    </lineage>
</organism>
<evidence type="ECO:0000259" key="2">
    <source>
        <dbReference type="PROSITE" id="PS51833"/>
    </source>
</evidence>
<gene>
    <name evidence="3" type="ORF">O0V09_10610</name>
</gene>
<dbReference type="PANTHER" id="PTHR33525">
    <property type="match status" value="1"/>
</dbReference>
<reference evidence="3 4" key="1">
    <citation type="submission" date="2022-12" db="EMBL/GenBank/DDBJ databases">
        <title>Dasania phycosphaerae sp. nov., isolated from particulate material of the south coast of Korea.</title>
        <authorList>
            <person name="Jiang Y."/>
        </authorList>
    </citation>
    <scope>NUCLEOTIDE SEQUENCE [LARGE SCALE GENOMIC DNA]</scope>
    <source>
        <strain evidence="3 4">GY-19</strain>
    </source>
</reference>
<dbReference type="Gene3D" id="2.60.120.10">
    <property type="entry name" value="Jelly Rolls"/>
    <property type="match status" value="1"/>
</dbReference>
<dbReference type="PROSITE" id="PS51833">
    <property type="entry name" value="HDOD"/>
    <property type="match status" value="1"/>
</dbReference>
<dbReference type="InterPro" id="IPR000595">
    <property type="entry name" value="cNMP-bd_dom"/>
</dbReference>
<feature type="domain" description="Cyclic nucleotide-binding" evidence="1">
    <location>
        <begin position="15"/>
        <end position="72"/>
    </location>
</feature>